<sequence>MNWISIIIVVLLCMVFFFGGSASVKTSEPLVLLKDISKFVMEPVQNNSAYLVRSDRDSYLVDNSDLEYYNEKRDREIVTQKRFNDELKSRGLRCVPSRREQIPIDEYLVNELIGGNFIENEVRPEVRPEVYRDTQNVHDTHVQRDLRMVYSGVKETSKEANRVFSENDIVRFASTLNKDTEKLSRVITTLKSRKGNGTNFSGDTEYTILRNTWKSGNDNVREQIINNLLDCESTTSLGDSVVCPTGTSSRIVESVFIETPELMPKTKDTLVQEMLAKAGAIRGTLEGSQEYQDLSEASQKVTLKSNILDSYYNDYKDIFSESEINEYTKEWIDNI</sequence>
<accession>A0A1X9VNT3</accession>
<dbReference type="EMBL" id="KY565523">
    <property type="protein sequence ID" value="ARR74994.1"/>
    <property type="molecule type" value="Genomic_DNA"/>
</dbReference>
<name>A0A1X9VNT3_9VIRU</name>
<proteinExistence type="predicted"/>
<gene>
    <name evidence="1" type="ORF">SAGO17_0075</name>
</gene>
<reference evidence="1" key="1">
    <citation type="journal article" date="2017" name="ISME J.">
        <title>Genomic exploration of individual giant ocean viruses.</title>
        <authorList>
            <person name="Wilson W.H."/>
            <person name="Gilg I.C."/>
            <person name="Moniruzzaman M."/>
            <person name="Field E.K."/>
            <person name="Koren S."/>
            <person name="LeCleir G.R."/>
            <person name="Martinez Martinez J."/>
            <person name="Poulton N.J."/>
            <person name="Swan B.K."/>
            <person name="Stepanauskas R."/>
            <person name="Wilhelm S.W."/>
        </authorList>
    </citation>
    <scope>NUCLEOTIDE SEQUENCE</scope>
</reference>
<protein>
    <submittedName>
        <fullName evidence="1">Uncharacterized protein</fullName>
    </submittedName>
</protein>
<organism evidence="1">
    <name type="scientific">Mimivirus AB-566-O17</name>
    <dbReference type="NCBI Taxonomy" id="1988039"/>
    <lineage>
        <taxon>Viruses</taxon>
        <taxon>Varidnaviria</taxon>
        <taxon>Bamfordvirae</taxon>
        <taxon>Nucleocytoviricota</taxon>
        <taxon>Megaviricetes</taxon>
        <taxon>Imitervirales</taxon>
        <taxon>Mimiviridae</taxon>
        <taxon>Megamimivirinae</taxon>
        <taxon>Mimivirus</taxon>
    </lineage>
</organism>
<evidence type="ECO:0000313" key="1">
    <source>
        <dbReference type="EMBL" id="ARR74994.1"/>
    </source>
</evidence>